<reference evidence="5 6" key="1">
    <citation type="journal article" date="2018" name="Int. J. Syst. Evol. Microbiol.">
        <title>Uliginosibacterium sediminicola sp. nov., isolated from freshwater sediment.</title>
        <authorList>
            <person name="Hwang W.M."/>
            <person name="Kim S.M."/>
            <person name="Kang K."/>
            <person name="Ahn T.Y."/>
        </authorList>
    </citation>
    <scope>NUCLEOTIDE SEQUENCE [LARGE SCALE GENOMIC DNA]</scope>
    <source>
        <strain evidence="5 6">M1-21</strain>
    </source>
</reference>
<feature type="region of interest" description="Disordered" evidence="2">
    <location>
        <begin position="1"/>
        <end position="20"/>
    </location>
</feature>
<dbReference type="PANTHER" id="PTHR46401:SF2">
    <property type="entry name" value="GLYCOSYLTRANSFERASE WBBK-RELATED"/>
    <property type="match status" value="1"/>
</dbReference>
<dbReference type="Pfam" id="PF12000">
    <property type="entry name" value="Glyco_trans_4_3"/>
    <property type="match status" value="1"/>
</dbReference>
<name>A0ABU9YVL7_9RHOO</name>
<keyword evidence="6" id="KW-1185">Reference proteome</keyword>
<dbReference type="EMBL" id="JBDIVE010000002">
    <property type="protein sequence ID" value="MEN3067769.1"/>
    <property type="molecule type" value="Genomic_DNA"/>
</dbReference>
<dbReference type="Pfam" id="PF00534">
    <property type="entry name" value="Glycos_transf_1"/>
    <property type="match status" value="1"/>
</dbReference>
<gene>
    <name evidence="5" type="ORF">ABDB84_04705</name>
</gene>
<feature type="region of interest" description="Disordered" evidence="2">
    <location>
        <begin position="333"/>
        <end position="356"/>
    </location>
</feature>
<dbReference type="SUPFAM" id="SSF53756">
    <property type="entry name" value="UDP-Glycosyltransferase/glycogen phosphorylase"/>
    <property type="match status" value="1"/>
</dbReference>
<dbReference type="RefSeq" id="WP_345918535.1">
    <property type="nucleotide sequence ID" value="NZ_JBDIVE010000002.1"/>
</dbReference>
<evidence type="ECO:0000313" key="5">
    <source>
        <dbReference type="EMBL" id="MEN3067769.1"/>
    </source>
</evidence>
<feature type="domain" description="Glycosyl transferase family 1" evidence="3">
    <location>
        <begin position="364"/>
        <end position="461"/>
    </location>
</feature>
<dbReference type="Proteomes" id="UP001410394">
    <property type="component" value="Unassembled WGS sequence"/>
</dbReference>
<evidence type="ECO:0000256" key="1">
    <source>
        <dbReference type="ARBA" id="ARBA00022679"/>
    </source>
</evidence>
<dbReference type="Gene3D" id="3.40.50.2000">
    <property type="entry name" value="Glycogen Phosphorylase B"/>
    <property type="match status" value="1"/>
</dbReference>
<sequence>MAQDAASDSTRQPGATGQRRRILIIHQNFPGQFRHIALHLQQSGAEVVGLGRETAPGLSNFNWFRYTLHREVKADTHPYLRQMDAAVLHGQAVVRAFGELKRKGFEPDTILAHPGWGETLYAKDVFPHARLIHFCEWYYSSEGADFGFDPEFPTTLDDALRIRTWNALHLLNLENCDAAIAPTHWQKSRFPAAYQDKICVVHEGIALDGLAPDPQAVLRIAPRSLPSSLPLVGEGLGERAIVEGGASAPGEGPALESAQHQLSFHAGQPLITFVSRNLEPYRGFHRFMRALPAVLRQHPSAQVLILGGDEVSYGSRPKDAANWREKLLRELTHPSPVTGEGQGERATDSIADQNTNTLSPEHLNRIHFLGKLPYASYKKLLQVSAVHVYLSYPFVLSWSLLEAMASGCRIIASDTAPVREVIRHNENGTLCDFFDSAQLAKQILNALADPQAGEPLRAQARLDAQAYSLARGLAGYEDVLRMVKNRKEVSGEGWSS</sequence>
<dbReference type="CDD" id="cd03818">
    <property type="entry name" value="GT4_ExpC-like"/>
    <property type="match status" value="1"/>
</dbReference>
<accession>A0ABU9YVL7</accession>
<keyword evidence="1" id="KW-0808">Transferase</keyword>
<feature type="compositionally biased region" description="Polar residues" evidence="2">
    <location>
        <begin position="1"/>
        <end position="15"/>
    </location>
</feature>
<organism evidence="5 6">
    <name type="scientific">Uliginosibacterium sediminicola</name>
    <dbReference type="NCBI Taxonomy" id="2024550"/>
    <lineage>
        <taxon>Bacteria</taxon>
        <taxon>Pseudomonadati</taxon>
        <taxon>Pseudomonadota</taxon>
        <taxon>Betaproteobacteria</taxon>
        <taxon>Rhodocyclales</taxon>
        <taxon>Zoogloeaceae</taxon>
        <taxon>Uliginosibacterium</taxon>
    </lineage>
</organism>
<evidence type="ECO:0000259" key="4">
    <source>
        <dbReference type="Pfam" id="PF12000"/>
    </source>
</evidence>
<comment type="caution">
    <text evidence="5">The sequence shown here is derived from an EMBL/GenBank/DDBJ whole genome shotgun (WGS) entry which is preliminary data.</text>
</comment>
<proteinExistence type="predicted"/>
<dbReference type="PANTHER" id="PTHR46401">
    <property type="entry name" value="GLYCOSYLTRANSFERASE WBBK-RELATED"/>
    <property type="match status" value="1"/>
</dbReference>
<dbReference type="InterPro" id="IPR022623">
    <property type="entry name" value="Glyco_trans_4"/>
</dbReference>
<feature type="domain" description="Glycosyl transferase family 4" evidence="4">
    <location>
        <begin position="44"/>
        <end position="208"/>
    </location>
</feature>
<dbReference type="InterPro" id="IPR001296">
    <property type="entry name" value="Glyco_trans_1"/>
</dbReference>
<evidence type="ECO:0000313" key="6">
    <source>
        <dbReference type="Proteomes" id="UP001410394"/>
    </source>
</evidence>
<evidence type="ECO:0000259" key="3">
    <source>
        <dbReference type="Pfam" id="PF00534"/>
    </source>
</evidence>
<evidence type="ECO:0000256" key="2">
    <source>
        <dbReference type="SAM" id="MobiDB-lite"/>
    </source>
</evidence>
<protein>
    <submittedName>
        <fullName evidence="5">Glycosyltransferase family 4 protein</fullName>
    </submittedName>
</protein>